<organism evidence="1 2">
    <name type="scientific">Anaeramoeba ignava</name>
    <name type="common">Anaerobic marine amoeba</name>
    <dbReference type="NCBI Taxonomy" id="1746090"/>
    <lineage>
        <taxon>Eukaryota</taxon>
        <taxon>Metamonada</taxon>
        <taxon>Anaeramoebidae</taxon>
        <taxon>Anaeramoeba</taxon>
    </lineage>
</organism>
<reference evidence="1" key="1">
    <citation type="submission" date="2022-10" db="EMBL/GenBank/DDBJ databases">
        <title>Novel sulphate-reducing endosymbionts in the free-living metamonad Anaeramoeba.</title>
        <authorList>
            <person name="Jerlstrom-Hultqvist J."/>
            <person name="Cepicka I."/>
            <person name="Gallot-Lavallee L."/>
            <person name="Salas-Leiva D."/>
            <person name="Curtis B.A."/>
            <person name="Zahonova K."/>
            <person name="Pipaliya S."/>
            <person name="Dacks J."/>
            <person name="Roger A.J."/>
        </authorList>
    </citation>
    <scope>NUCLEOTIDE SEQUENCE</scope>
    <source>
        <strain evidence="1">BMAN</strain>
    </source>
</reference>
<name>A0A9Q0L8M9_ANAIG</name>
<protein>
    <submittedName>
        <fullName evidence="1">Centromere protein m</fullName>
    </submittedName>
</protein>
<keyword evidence="2" id="KW-1185">Reference proteome</keyword>
<evidence type="ECO:0000313" key="1">
    <source>
        <dbReference type="EMBL" id="KAJ5067819.1"/>
    </source>
</evidence>
<evidence type="ECO:0000313" key="2">
    <source>
        <dbReference type="Proteomes" id="UP001149090"/>
    </source>
</evidence>
<sequence length="172" mass="20456">MNEENKKILITGTNKELKFEFGYQLVSKTKKFQIIPIFAKEITEELQELNEDFLIFLIEISDSSSFELFLQHLLTLNIKEFIGKSSVVLIQTKNQVSKAFQIEELIRITNYFRIPLFHINGLKENLNQNLILDQEVFSQLISYIEICLHSLHTREIWVRFPSDQLIYFYFKN</sequence>
<dbReference type="Proteomes" id="UP001149090">
    <property type="component" value="Unassembled WGS sequence"/>
</dbReference>
<dbReference type="Gene3D" id="3.40.50.300">
    <property type="entry name" value="P-loop containing nucleotide triphosphate hydrolases"/>
    <property type="match status" value="1"/>
</dbReference>
<gene>
    <name evidence="1" type="ORF">M0811_03009</name>
</gene>
<accession>A0A9Q0L8M9</accession>
<comment type="caution">
    <text evidence="1">The sequence shown here is derived from an EMBL/GenBank/DDBJ whole genome shotgun (WGS) entry which is preliminary data.</text>
</comment>
<proteinExistence type="predicted"/>
<dbReference type="EMBL" id="JAPDFW010000125">
    <property type="protein sequence ID" value="KAJ5067819.1"/>
    <property type="molecule type" value="Genomic_DNA"/>
</dbReference>
<dbReference type="InterPro" id="IPR027417">
    <property type="entry name" value="P-loop_NTPase"/>
</dbReference>
<dbReference type="AlphaFoldDB" id="A0A9Q0L8M9"/>